<dbReference type="SUPFAM" id="SSF53098">
    <property type="entry name" value="Ribonuclease H-like"/>
    <property type="match status" value="1"/>
</dbReference>
<evidence type="ECO:0000313" key="3">
    <source>
        <dbReference type="Proteomes" id="UP000005226"/>
    </source>
</evidence>
<reference evidence="2" key="3">
    <citation type="submission" date="2025-09" db="UniProtKB">
        <authorList>
            <consortium name="Ensembl"/>
        </authorList>
    </citation>
    <scope>IDENTIFICATION</scope>
</reference>
<dbReference type="PANTHER" id="PTHR47326:SF1">
    <property type="entry name" value="HTH PSQ-TYPE DOMAIN-CONTAINING PROTEIN"/>
    <property type="match status" value="1"/>
</dbReference>
<evidence type="ECO:0000259" key="1">
    <source>
        <dbReference type="Pfam" id="PF13358"/>
    </source>
</evidence>
<accession>A0A674NAZ2</accession>
<dbReference type="AlphaFoldDB" id="A0A674NAZ2"/>
<keyword evidence="3" id="KW-1185">Reference proteome</keyword>
<name>A0A674NAZ2_TAKRU</name>
<protein>
    <recommendedName>
        <fullName evidence="1">Tc1-like transposase DDE domain-containing protein</fullName>
    </recommendedName>
</protein>
<reference evidence="2" key="2">
    <citation type="submission" date="2025-08" db="UniProtKB">
        <authorList>
            <consortium name="Ensembl"/>
        </authorList>
    </citation>
    <scope>IDENTIFICATION</scope>
</reference>
<evidence type="ECO:0000313" key="2">
    <source>
        <dbReference type="Ensembl" id="ENSTRUP00000070386.1"/>
    </source>
</evidence>
<reference evidence="2 3" key="1">
    <citation type="journal article" date="2011" name="Genome Biol. Evol.">
        <title>Integration of the genetic map and genome assembly of fugu facilitates insights into distinct features of genome evolution in teleosts and mammals.</title>
        <authorList>
            <person name="Kai W."/>
            <person name="Kikuchi K."/>
            <person name="Tohari S."/>
            <person name="Chew A.K."/>
            <person name="Tay A."/>
            <person name="Fujiwara A."/>
            <person name="Hosoya S."/>
            <person name="Suetake H."/>
            <person name="Naruse K."/>
            <person name="Brenner S."/>
            <person name="Suzuki Y."/>
            <person name="Venkatesh B."/>
        </authorList>
    </citation>
    <scope>NUCLEOTIDE SEQUENCE [LARGE SCALE GENOMIC DNA]</scope>
</reference>
<dbReference type="InterPro" id="IPR038717">
    <property type="entry name" value="Tc1-like_DDE_dom"/>
</dbReference>
<dbReference type="InterPro" id="IPR036397">
    <property type="entry name" value="RNaseH_sf"/>
</dbReference>
<proteinExistence type="predicted"/>
<dbReference type="Ensembl" id="ENSTRUT00000065257.1">
    <property type="protein sequence ID" value="ENSTRUP00000070386.1"/>
    <property type="gene ID" value="ENSTRUG00000028638.1"/>
</dbReference>
<organism evidence="2 3">
    <name type="scientific">Takifugu rubripes</name>
    <name type="common">Japanese pufferfish</name>
    <name type="synonym">Fugu rubripes</name>
    <dbReference type="NCBI Taxonomy" id="31033"/>
    <lineage>
        <taxon>Eukaryota</taxon>
        <taxon>Metazoa</taxon>
        <taxon>Chordata</taxon>
        <taxon>Craniata</taxon>
        <taxon>Vertebrata</taxon>
        <taxon>Euteleostomi</taxon>
        <taxon>Actinopterygii</taxon>
        <taxon>Neopterygii</taxon>
        <taxon>Teleostei</taxon>
        <taxon>Neoteleostei</taxon>
        <taxon>Acanthomorphata</taxon>
        <taxon>Eupercaria</taxon>
        <taxon>Tetraodontiformes</taxon>
        <taxon>Tetradontoidea</taxon>
        <taxon>Tetraodontidae</taxon>
        <taxon>Takifugu</taxon>
    </lineage>
</organism>
<sequence length="149" mass="17174">SSIVVIHLAWINISVDRMLRYLDTTEVAQVVQLLQDAYAGEVGPGFLLVHDNARPHVARVCRQFLEDEGIDTIDWPPRSPDLNPIEHLWDIMFRFIRRHQVDPQTVQELSDALVQIWEEIPQDTICLLIRSIPRHCQACTQARGGHTNY</sequence>
<dbReference type="OMA" id="WINISVD"/>
<dbReference type="InterPro" id="IPR012337">
    <property type="entry name" value="RNaseH-like_sf"/>
</dbReference>
<dbReference type="GeneTree" id="ENSGT00940000166084"/>
<dbReference type="InParanoid" id="A0A674NAZ2"/>
<dbReference type="Proteomes" id="UP000005226">
    <property type="component" value="Chromosome 1"/>
</dbReference>
<dbReference type="PANTHER" id="PTHR47326">
    <property type="entry name" value="TRANSPOSABLE ELEMENT TC3 TRANSPOSASE-LIKE PROTEIN"/>
    <property type="match status" value="1"/>
</dbReference>
<dbReference type="Pfam" id="PF13358">
    <property type="entry name" value="DDE_3"/>
    <property type="match status" value="1"/>
</dbReference>
<feature type="domain" description="Tc1-like transposase DDE" evidence="1">
    <location>
        <begin position="23"/>
        <end position="99"/>
    </location>
</feature>
<dbReference type="GO" id="GO:0003676">
    <property type="term" value="F:nucleic acid binding"/>
    <property type="evidence" value="ECO:0007669"/>
    <property type="project" value="InterPro"/>
</dbReference>
<dbReference type="Gene3D" id="3.30.420.10">
    <property type="entry name" value="Ribonuclease H-like superfamily/Ribonuclease H"/>
    <property type="match status" value="1"/>
</dbReference>